<feature type="transmembrane region" description="Helical" evidence="2">
    <location>
        <begin position="158"/>
        <end position="178"/>
    </location>
</feature>
<reference evidence="3 4" key="1">
    <citation type="submission" date="2020-02" db="EMBL/GenBank/DDBJ databases">
        <title>Genomic and physiological characterization of two novel Nitrospinaceae genera.</title>
        <authorList>
            <person name="Mueller A.J."/>
            <person name="Jung M.-Y."/>
            <person name="Strachan C.R."/>
            <person name="Herbold C.W."/>
            <person name="Kirkegaard R.H."/>
            <person name="Daims H."/>
        </authorList>
    </citation>
    <scope>NUCLEOTIDE SEQUENCE [LARGE SCALE GENOMIC DNA]</scope>
    <source>
        <strain evidence="3">EB</strain>
    </source>
</reference>
<gene>
    <name evidence="3" type="ORF">G3M70_04960</name>
</gene>
<protein>
    <submittedName>
        <fullName evidence="3">Pentapeptide repeat-containing protein</fullName>
    </submittedName>
</protein>
<dbReference type="PANTHER" id="PTHR14136:SF17">
    <property type="entry name" value="BTB_POZ DOMAIN-CONTAINING PROTEIN KCTD9"/>
    <property type="match status" value="1"/>
</dbReference>
<keyword evidence="2" id="KW-1133">Transmembrane helix</keyword>
<organism evidence="3 4">
    <name type="scientific">Candidatus Nitronauta litoralis</name>
    <dbReference type="NCBI Taxonomy" id="2705533"/>
    <lineage>
        <taxon>Bacteria</taxon>
        <taxon>Pseudomonadati</taxon>
        <taxon>Nitrospinota/Tectimicrobiota group</taxon>
        <taxon>Nitrospinota</taxon>
        <taxon>Nitrospinia</taxon>
        <taxon>Nitrospinales</taxon>
        <taxon>Nitrospinaceae</taxon>
        <taxon>Candidatus Nitronauta</taxon>
    </lineage>
</organism>
<keyword evidence="2" id="KW-0812">Transmembrane</keyword>
<accession>A0A7T0BUM5</accession>
<feature type="transmembrane region" description="Helical" evidence="2">
    <location>
        <begin position="327"/>
        <end position="353"/>
    </location>
</feature>
<dbReference type="EMBL" id="CP048685">
    <property type="protein sequence ID" value="QPJ61271.1"/>
    <property type="molecule type" value="Genomic_DNA"/>
</dbReference>
<evidence type="ECO:0000256" key="2">
    <source>
        <dbReference type="SAM" id="Phobius"/>
    </source>
</evidence>
<dbReference type="SUPFAM" id="SSF141571">
    <property type="entry name" value="Pentapeptide repeat-like"/>
    <property type="match status" value="1"/>
</dbReference>
<dbReference type="AlphaFoldDB" id="A0A7T0BUM5"/>
<feature type="transmembrane region" description="Helical" evidence="2">
    <location>
        <begin position="286"/>
        <end position="306"/>
    </location>
</feature>
<keyword evidence="2" id="KW-0472">Membrane</keyword>
<feature type="region of interest" description="Disordered" evidence="1">
    <location>
        <begin position="390"/>
        <end position="417"/>
    </location>
</feature>
<dbReference type="InterPro" id="IPR001646">
    <property type="entry name" value="5peptide_repeat"/>
</dbReference>
<dbReference type="Gene3D" id="2.160.20.80">
    <property type="entry name" value="E3 ubiquitin-protein ligase SopA"/>
    <property type="match status" value="1"/>
</dbReference>
<evidence type="ECO:0000256" key="1">
    <source>
        <dbReference type="SAM" id="MobiDB-lite"/>
    </source>
</evidence>
<dbReference type="KEGG" id="nli:G3M70_04960"/>
<dbReference type="Proteomes" id="UP000594688">
    <property type="component" value="Chromosome"/>
</dbReference>
<dbReference type="Pfam" id="PF00805">
    <property type="entry name" value="Pentapeptide"/>
    <property type="match status" value="4"/>
</dbReference>
<name>A0A7T0BUM5_9BACT</name>
<proteinExistence type="predicted"/>
<feature type="compositionally biased region" description="Polar residues" evidence="1">
    <location>
        <begin position="400"/>
        <end position="411"/>
    </location>
</feature>
<dbReference type="PANTHER" id="PTHR14136">
    <property type="entry name" value="BTB_POZ DOMAIN-CONTAINING PROTEIN KCTD9"/>
    <property type="match status" value="1"/>
</dbReference>
<dbReference type="InterPro" id="IPR051082">
    <property type="entry name" value="Pentapeptide-BTB/POZ_domain"/>
</dbReference>
<evidence type="ECO:0000313" key="3">
    <source>
        <dbReference type="EMBL" id="QPJ61271.1"/>
    </source>
</evidence>
<sequence>MILVVFSQGLFGCLKSAGKTSVVSKMKRYQHVILKPVRLKNLALDFVFGFCLAPPSEPVLSLPKGRGPGGLLPGCKIRKTVKNLIGLPIGGDMIDPMATTTFEKFLPTMQENSKTVRNTYISFLTLTTFIWISIESVTHRMLLIPDENLTLPLIQVKIPIVGFFWAAPFLLVLFQLYFQVHVFRFARDLAKVRDDAKKQMESAGNDDGDGAKAKKKAAVIDSITDIPSDWKSQLQGNLFTWNFIDQKSRYEFHVVLSSFIVALSFYWYGVLVLLRVQWVFLPHHHSALTTTHFSIVLFSLAISFYFRRKVERLKENSGNKVWKKKFWWLYYFPGYFLAVLGFYFTLVMSWSVLEIPFTEKENERRFGMFTWPAETWLVCFSEGVDETDKKLESNNNANNREGNPQDGQADQETSKKIRKDDPCWYSWRLPLHIFDSVDENEKEENQWLHFKISEVVVRNLNLEEAKLAIGPSEAVKAALIVKEDEALSEEEREQKLLAKYDSLNLKGRHLEFAKFRSADLRKVDLRKANLQGADFYTAKLQDADFREANMEGANLALTKLEGANLMKANLSSANMSASILKGANLRSLQATGLKMAGAHLHGANLQGANLMGGEFNSAQFQGAILSSTKLQGANLQWSNLQGTNLSFVNLQGADLTKANLEAANLEGASIQGAILGETKIYGAIFLLSSAKNYWKFDEKDIEKWALGMGPRVKLKFKETMLKRKGIKTVLPELDGVNGEPIIAHEVEEWKNEGVKTLLEINKALFFNMRQLSKNKRGVMEELMQLIKPNNEKKRQFQPIFQNLYFEQQKTWNKLLCDYPFLRKQKLEGTNMPTLGFISIFPHAPYFSKEEVQAAIKKCEKAKP</sequence>
<feature type="transmembrane region" description="Helical" evidence="2">
    <location>
        <begin position="252"/>
        <end position="274"/>
    </location>
</feature>
<evidence type="ECO:0000313" key="4">
    <source>
        <dbReference type="Proteomes" id="UP000594688"/>
    </source>
</evidence>